<reference evidence="1 2" key="1">
    <citation type="submission" date="2014-04" db="EMBL/GenBank/DDBJ databases">
        <authorList>
            <consortium name="DOE Joint Genome Institute"/>
            <person name="Kuo A."/>
            <person name="Kohler A."/>
            <person name="Costa M.D."/>
            <person name="Nagy L.G."/>
            <person name="Floudas D."/>
            <person name="Copeland A."/>
            <person name="Barry K.W."/>
            <person name="Cichocki N."/>
            <person name="Veneault-Fourrey C."/>
            <person name="LaButti K."/>
            <person name="Lindquist E.A."/>
            <person name="Lipzen A."/>
            <person name="Lundell T."/>
            <person name="Morin E."/>
            <person name="Murat C."/>
            <person name="Sun H."/>
            <person name="Tunlid A."/>
            <person name="Henrissat B."/>
            <person name="Grigoriev I.V."/>
            <person name="Hibbett D.S."/>
            <person name="Martin F."/>
            <person name="Nordberg H.P."/>
            <person name="Cantor M.N."/>
            <person name="Hua S.X."/>
        </authorList>
    </citation>
    <scope>NUCLEOTIDE SEQUENCE [LARGE SCALE GENOMIC DNA]</scope>
    <source>
        <strain evidence="1 2">441</strain>
    </source>
</reference>
<accession>A0A0C9ZB61</accession>
<dbReference type="AlphaFoldDB" id="A0A0C9ZB61"/>
<keyword evidence="2" id="KW-1185">Reference proteome</keyword>
<sequence length="100" mass="11269">MQELIIEAWREYFAVLKSNLAQVEGRISCTADIWSDEVLRPFLALTAHWIGKSEGTALLQLKAALLAFHHLPGSHTGDYITQKFLHLLDHAEVMEKVSTP</sequence>
<dbReference type="OrthoDB" id="1607513at2759"/>
<evidence type="ECO:0000313" key="2">
    <source>
        <dbReference type="Proteomes" id="UP000054018"/>
    </source>
</evidence>
<gene>
    <name evidence="1" type="ORF">PISMIDRAFT_106997</name>
</gene>
<dbReference type="Proteomes" id="UP000054018">
    <property type="component" value="Unassembled WGS sequence"/>
</dbReference>
<dbReference type="HOGENOM" id="CLU_155624_0_0_1"/>
<name>A0A0C9ZB61_9AGAM</name>
<protein>
    <submittedName>
        <fullName evidence="1">Uncharacterized protein</fullName>
    </submittedName>
</protein>
<dbReference type="EMBL" id="KN833779">
    <property type="protein sequence ID" value="KIK19732.1"/>
    <property type="molecule type" value="Genomic_DNA"/>
</dbReference>
<evidence type="ECO:0000313" key="1">
    <source>
        <dbReference type="EMBL" id="KIK19732.1"/>
    </source>
</evidence>
<proteinExistence type="predicted"/>
<organism evidence="1 2">
    <name type="scientific">Pisolithus microcarpus 441</name>
    <dbReference type="NCBI Taxonomy" id="765257"/>
    <lineage>
        <taxon>Eukaryota</taxon>
        <taxon>Fungi</taxon>
        <taxon>Dikarya</taxon>
        <taxon>Basidiomycota</taxon>
        <taxon>Agaricomycotina</taxon>
        <taxon>Agaricomycetes</taxon>
        <taxon>Agaricomycetidae</taxon>
        <taxon>Boletales</taxon>
        <taxon>Sclerodermatineae</taxon>
        <taxon>Pisolithaceae</taxon>
        <taxon>Pisolithus</taxon>
    </lineage>
</organism>
<reference evidence="2" key="2">
    <citation type="submission" date="2015-01" db="EMBL/GenBank/DDBJ databases">
        <title>Evolutionary Origins and Diversification of the Mycorrhizal Mutualists.</title>
        <authorList>
            <consortium name="DOE Joint Genome Institute"/>
            <consortium name="Mycorrhizal Genomics Consortium"/>
            <person name="Kohler A."/>
            <person name="Kuo A."/>
            <person name="Nagy L.G."/>
            <person name="Floudas D."/>
            <person name="Copeland A."/>
            <person name="Barry K.W."/>
            <person name="Cichocki N."/>
            <person name="Veneault-Fourrey C."/>
            <person name="LaButti K."/>
            <person name="Lindquist E.A."/>
            <person name="Lipzen A."/>
            <person name="Lundell T."/>
            <person name="Morin E."/>
            <person name="Murat C."/>
            <person name="Riley R."/>
            <person name="Ohm R."/>
            <person name="Sun H."/>
            <person name="Tunlid A."/>
            <person name="Henrissat B."/>
            <person name="Grigoriev I.V."/>
            <person name="Hibbett D.S."/>
            <person name="Martin F."/>
        </authorList>
    </citation>
    <scope>NUCLEOTIDE SEQUENCE [LARGE SCALE GENOMIC DNA]</scope>
    <source>
        <strain evidence="2">441</strain>
    </source>
</reference>